<dbReference type="RefSeq" id="WP_027288599.1">
    <property type="nucleotide sequence ID" value="NZ_NRRE01000027.1"/>
</dbReference>
<reference evidence="1" key="1">
    <citation type="submission" date="2017-08" db="EMBL/GenBank/DDBJ databases">
        <authorList>
            <person name="Imhoff J.F."/>
            <person name="Rahn T."/>
            <person name="Kuenzel S."/>
            <person name="Neulinger S.C."/>
        </authorList>
    </citation>
    <scope>NUCLEOTIDE SEQUENCE</scope>
    <source>
        <strain evidence="1">DSM 9154</strain>
    </source>
</reference>
<organism evidence="1 2">
    <name type="scientific">Rhodovibrio salinarum</name>
    <dbReference type="NCBI Taxonomy" id="1087"/>
    <lineage>
        <taxon>Bacteria</taxon>
        <taxon>Pseudomonadati</taxon>
        <taxon>Pseudomonadota</taxon>
        <taxon>Alphaproteobacteria</taxon>
        <taxon>Rhodospirillales</taxon>
        <taxon>Rhodovibrionaceae</taxon>
        <taxon>Rhodovibrio</taxon>
    </lineage>
</organism>
<name>A0A934QJY2_9PROT</name>
<reference evidence="1" key="2">
    <citation type="journal article" date="2020" name="Microorganisms">
        <title>Osmotic Adaptation and Compatible Solute Biosynthesis of Phototrophic Bacteria as Revealed from Genome Analyses.</title>
        <authorList>
            <person name="Imhoff J.F."/>
            <person name="Rahn T."/>
            <person name="Kunzel S."/>
            <person name="Keller A."/>
            <person name="Neulinger S.C."/>
        </authorList>
    </citation>
    <scope>NUCLEOTIDE SEQUENCE</scope>
    <source>
        <strain evidence="1">DSM 9154</strain>
    </source>
</reference>
<proteinExistence type="predicted"/>
<gene>
    <name evidence="1" type="ORF">CKO21_13645</name>
</gene>
<dbReference type="InterPro" id="IPR014858">
    <property type="entry name" value="BrxB"/>
</dbReference>
<sequence length="185" mass="21421">MSRLDDLAKRYRRNIELPWDRSIAGAQRVITLVYDKDLERALRGRMALFETATQRTGAHWALIDISDCFPRWLAKNRYCQHYFEYPEDLEIKLESSFAKFVSQEIEAGLQRDDVDEDTVVGLLGVGTLFGFARVSIVLNKVEPAIRGRLLVFFPGQYEDNTYRLFNARDGWNYLATPITLGAEEY</sequence>
<dbReference type="EMBL" id="NRRE01000027">
    <property type="protein sequence ID" value="MBK1698286.1"/>
    <property type="molecule type" value="Genomic_DNA"/>
</dbReference>
<comment type="caution">
    <text evidence="1">The sequence shown here is derived from an EMBL/GenBank/DDBJ whole genome shotgun (WGS) entry which is preliminary data.</text>
</comment>
<dbReference type="Proteomes" id="UP000778970">
    <property type="component" value="Unassembled WGS sequence"/>
</dbReference>
<protein>
    <submittedName>
        <fullName evidence="1">DUF1788 domain-containing protein</fullName>
    </submittedName>
</protein>
<evidence type="ECO:0000313" key="2">
    <source>
        <dbReference type="Proteomes" id="UP000778970"/>
    </source>
</evidence>
<keyword evidence="2" id="KW-1185">Reference proteome</keyword>
<accession>A0A934QJY2</accession>
<evidence type="ECO:0000313" key="1">
    <source>
        <dbReference type="EMBL" id="MBK1698286.1"/>
    </source>
</evidence>
<dbReference type="Pfam" id="PF08747">
    <property type="entry name" value="BrxB"/>
    <property type="match status" value="1"/>
</dbReference>
<dbReference type="AlphaFoldDB" id="A0A934QJY2"/>